<keyword evidence="2" id="KW-1185">Reference proteome</keyword>
<proteinExistence type="predicted"/>
<dbReference type="Proteomes" id="UP001162992">
    <property type="component" value="Chromosome 3"/>
</dbReference>
<evidence type="ECO:0000313" key="2">
    <source>
        <dbReference type="Proteomes" id="UP001162992"/>
    </source>
</evidence>
<comment type="caution">
    <text evidence="1">The sequence shown here is derived from an EMBL/GenBank/DDBJ whole genome shotgun (WGS) entry which is preliminary data.</text>
</comment>
<gene>
    <name evidence="1" type="ORF">O6H91_03G072900</name>
</gene>
<dbReference type="EMBL" id="CM055094">
    <property type="protein sequence ID" value="KAJ7562524.1"/>
    <property type="molecule type" value="Genomic_DNA"/>
</dbReference>
<sequence>MDISDSRAKSLAPDPGGPSYEEDTEDDELSNIPPPSRGKIPTAYPDDGNAKWESNYPVQRTFYEHSGQELEDRAGRKPTVFAEQTSLRRDSQGLDPAYTQQVKNNPLQQRAMNFEGYKGGNINFFGEHSDTKAGTGISNMHPLEQIERSLPHKLTLQLWLEEERLLRVQIQTHESNCSRTEQEIYQLFGFDFLFQAILVAGAAQASVLDCSSAWVPLVLSIAASLATFLALFRKLDAHERFVSQLQSEEADARALFEYVERLKSLGDHFDLSDFPHASSAKRREKKFPTAMDKVLQVISSYKFFVFIVLLVFSILTLISFKKILCGP</sequence>
<reference evidence="2" key="1">
    <citation type="journal article" date="2024" name="Proc. Natl. Acad. Sci. U.S.A.">
        <title>Extraordinary preservation of gene collinearity over three hundred million years revealed in homosporous lycophytes.</title>
        <authorList>
            <person name="Li C."/>
            <person name="Wickell D."/>
            <person name="Kuo L.Y."/>
            <person name="Chen X."/>
            <person name="Nie B."/>
            <person name="Liao X."/>
            <person name="Peng D."/>
            <person name="Ji J."/>
            <person name="Jenkins J."/>
            <person name="Williams M."/>
            <person name="Shu S."/>
            <person name="Plott C."/>
            <person name="Barry K."/>
            <person name="Rajasekar S."/>
            <person name="Grimwood J."/>
            <person name="Han X."/>
            <person name="Sun S."/>
            <person name="Hou Z."/>
            <person name="He W."/>
            <person name="Dai G."/>
            <person name="Sun C."/>
            <person name="Schmutz J."/>
            <person name="Leebens-Mack J.H."/>
            <person name="Li F.W."/>
            <person name="Wang L."/>
        </authorList>
    </citation>
    <scope>NUCLEOTIDE SEQUENCE [LARGE SCALE GENOMIC DNA]</scope>
    <source>
        <strain evidence="2">cv. PW_Plant_1</strain>
    </source>
</reference>
<accession>A0ACC2E7R7</accession>
<organism evidence="1 2">
    <name type="scientific">Diphasiastrum complanatum</name>
    <name type="common">Issler's clubmoss</name>
    <name type="synonym">Lycopodium complanatum</name>
    <dbReference type="NCBI Taxonomy" id="34168"/>
    <lineage>
        <taxon>Eukaryota</taxon>
        <taxon>Viridiplantae</taxon>
        <taxon>Streptophyta</taxon>
        <taxon>Embryophyta</taxon>
        <taxon>Tracheophyta</taxon>
        <taxon>Lycopodiopsida</taxon>
        <taxon>Lycopodiales</taxon>
        <taxon>Lycopodiaceae</taxon>
        <taxon>Lycopodioideae</taxon>
        <taxon>Diphasiastrum</taxon>
    </lineage>
</organism>
<protein>
    <submittedName>
        <fullName evidence="1">Uncharacterized protein</fullName>
    </submittedName>
</protein>
<name>A0ACC2E7R7_DIPCM</name>
<evidence type="ECO:0000313" key="1">
    <source>
        <dbReference type="EMBL" id="KAJ7562524.1"/>
    </source>
</evidence>